<reference evidence="1" key="1">
    <citation type="submission" date="2020-02" db="EMBL/GenBank/DDBJ databases">
        <authorList>
            <person name="Meier V. D."/>
        </authorList>
    </citation>
    <scope>NUCLEOTIDE SEQUENCE</scope>
    <source>
        <strain evidence="1">AVDCRST_MAG90</strain>
    </source>
</reference>
<feature type="non-terminal residue" evidence="1">
    <location>
        <position position="34"/>
    </location>
</feature>
<accession>A0A6J4MHF2</accession>
<evidence type="ECO:0000313" key="1">
    <source>
        <dbReference type="EMBL" id="CAA9359719.1"/>
    </source>
</evidence>
<organism evidence="1">
    <name type="scientific">uncultured Microvirga sp</name>
    <dbReference type="NCBI Taxonomy" id="412392"/>
    <lineage>
        <taxon>Bacteria</taxon>
        <taxon>Pseudomonadati</taxon>
        <taxon>Pseudomonadota</taxon>
        <taxon>Alphaproteobacteria</taxon>
        <taxon>Hyphomicrobiales</taxon>
        <taxon>Methylobacteriaceae</taxon>
        <taxon>Microvirga</taxon>
        <taxon>environmental samples</taxon>
    </lineage>
</organism>
<proteinExistence type="predicted"/>
<gene>
    <name evidence="1" type="ORF">AVDCRST_MAG90-2931</name>
</gene>
<sequence length="34" mass="3861">MVLVNITLAPSPEKFRTRQSIVELRLLKAITPPK</sequence>
<protein>
    <submittedName>
        <fullName evidence="1">Uncharacterized protein</fullName>
    </submittedName>
</protein>
<dbReference type="EMBL" id="CADCUC010000609">
    <property type="protein sequence ID" value="CAA9359719.1"/>
    <property type="molecule type" value="Genomic_DNA"/>
</dbReference>
<dbReference type="AlphaFoldDB" id="A0A6J4MHF2"/>
<name>A0A6J4MHF2_9HYPH</name>